<dbReference type="InterPro" id="IPR003593">
    <property type="entry name" value="AAA+_ATPase"/>
</dbReference>
<evidence type="ECO:0000256" key="2">
    <source>
        <dbReference type="ARBA" id="ARBA00022692"/>
    </source>
</evidence>
<comment type="caution">
    <text evidence="11">The sequence shown here is derived from an EMBL/GenBank/DDBJ whole genome shotgun (WGS) entry which is preliminary data.</text>
</comment>
<evidence type="ECO:0000256" key="8">
    <source>
        <dbReference type="SAM" id="Phobius"/>
    </source>
</evidence>
<reference evidence="11 12" key="1">
    <citation type="submission" date="2024-01" db="EMBL/GenBank/DDBJ databases">
        <title>Description of Olsenella sp. nov., isolated from pig feces.</title>
        <authorList>
            <person name="Chang Y.-H."/>
        </authorList>
    </citation>
    <scope>NUCLEOTIDE SEQUENCE [LARGE SCALE GENOMIC DNA]</scope>
    <source>
        <strain evidence="11 12">YH-ols2223</strain>
    </source>
</reference>
<feature type="transmembrane region" description="Helical" evidence="8">
    <location>
        <begin position="106"/>
        <end position="126"/>
    </location>
</feature>
<feature type="transmembrane region" description="Helical" evidence="8">
    <location>
        <begin position="51"/>
        <end position="71"/>
    </location>
</feature>
<dbReference type="InterPro" id="IPR036640">
    <property type="entry name" value="ABC1_TM_sf"/>
</dbReference>
<gene>
    <name evidence="11" type="ORF">VXJ25_08410</name>
</gene>
<dbReference type="RefSeq" id="WP_330958765.1">
    <property type="nucleotide sequence ID" value="NZ_JAZGJQ010000011.1"/>
</dbReference>
<evidence type="ECO:0000313" key="12">
    <source>
        <dbReference type="Proteomes" id="UP001332931"/>
    </source>
</evidence>
<dbReference type="InterPro" id="IPR017871">
    <property type="entry name" value="ABC_transporter-like_CS"/>
</dbReference>
<dbReference type="PROSITE" id="PS50929">
    <property type="entry name" value="ABC_TM1F"/>
    <property type="match status" value="1"/>
</dbReference>
<dbReference type="CDD" id="cd18547">
    <property type="entry name" value="ABC_6TM_Tm288_like"/>
    <property type="match status" value="1"/>
</dbReference>
<feature type="domain" description="ABC transporter" evidence="9">
    <location>
        <begin position="391"/>
        <end position="625"/>
    </location>
</feature>
<feature type="domain" description="ABC transmembrane type-1" evidence="10">
    <location>
        <begin position="56"/>
        <end position="350"/>
    </location>
</feature>
<dbReference type="EMBL" id="JAZGJQ010000011">
    <property type="protein sequence ID" value="MEE6148000.1"/>
    <property type="molecule type" value="Genomic_DNA"/>
</dbReference>
<dbReference type="Gene3D" id="1.20.1560.10">
    <property type="entry name" value="ABC transporter type 1, transmembrane domain"/>
    <property type="match status" value="1"/>
</dbReference>
<accession>A0ABU7RBS3</accession>
<feature type="transmembrane region" description="Helical" evidence="8">
    <location>
        <begin position="297"/>
        <end position="319"/>
    </location>
</feature>
<dbReference type="CDD" id="cd03254">
    <property type="entry name" value="ABCC_Glucan_exporter_like"/>
    <property type="match status" value="1"/>
</dbReference>
<feature type="transmembrane region" description="Helical" evidence="8">
    <location>
        <begin position="83"/>
        <end position="99"/>
    </location>
</feature>
<keyword evidence="2 8" id="KW-0812">Transmembrane</keyword>
<dbReference type="PROSITE" id="PS50893">
    <property type="entry name" value="ABC_TRANSPORTER_2"/>
    <property type="match status" value="1"/>
</dbReference>
<dbReference type="Pfam" id="PF00005">
    <property type="entry name" value="ABC_tran"/>
    <property type="match status" value="1"/>
</dbReference>
<protein>
    <submittedName>
        <fullName evidence="11">ABC transporter ATP-binding protein</fullName>
    </submittedName>
</protein>
<dbReference type="InterPro" id="IPR039421">
    <property type="entry name" value="Type_1_exporter"/>
</dbReference>
<dbReference type="PROSITE" id="PS00211">
    <property type="entry name" value="ABC_TRANSPORTER_1"/>
    <property type="match status" value="1"/>
</dbReference>
<dbReference type="PANTHER" id="PTHR43394">
    <property type="entry name" value="ATP-DEPENDENT PERMEASE MDL1, MITOCHONDRIAL"/>
    <property type="match status" value="1"/>
</dbReference>
<keyword evidence="12" id="KW-1185">Reference proteome</keyword>
<comment type="subcellular location">
    <subcellularLocation>
        <location evidence="1">Cell membrane</location>
        <topology evidence="1">Multi-pass membrane protein</topology>
    </subcellularLocation>
</comment>
<keyword evidence="3" id="KW-0547">Nucleotide-binding</keyword>
<dbReference type="GO" id="GO:0005524">
    <property type="term" value="F:ATP binding"/>
    <property type="evidence" value="ECO:0007669"/>
    <property type="project" value="UniProtKB-KW"/>
</dbReference>
<feature type="compositionally biased region" description="Basic and acidic residues" evidence="7">
    <location>
        <begin position="1"/>
        <end position="10"/>
    </location>
</feature>
<keyword evidence="4 11" id="KW-0067">ATP-binding</keyword>
<proteinExistence type="predicted"/>
<evidence type="ECO:0000256" key="6">
    <source>
        <dbReference type="ARBA" id="ARBA00023136"/>
    </source>
</evidence>
<evidence type="ECO:0000313" key="11">
    <source>
        <dbReference type="EMBL" id="MEE6148000.1"/>
    </source>
</evidence>
<keyword evidence="5 8" id="KW-1133">Transmembrane helix</keyword>
<feature type="region of interest" description="Disordered" evidence="7">
    <location>
        <begin position="1"/>
        <end position="32"/>
    </location>
</feature>
<evidence type="ECO:0000259" key="9">
    <source>
        <dbReference type="PROSITE" id="PS50893"/>
    </source>
</evidence>
<sequence length="631" mass="68260">MAEESLREQSARQARQARGRGHGPGSRMAAGERAKDFGGTVRKLLRYMGPYRVGLVAAVALAMAGVLFSVVGPKVLGSATTEVILGAQAAAAGTGFIDFGRIGRILVGLLSIYLASAAASGAQSWIMTGVTQKVVFRMRGEIARKISRVPLSYFDGGAMSKGDVLSRMTNDVDTLSQSLNQGLVQLVTSVTQVVGVAAMMLSISVPLAGVTFVTLPVSALVLGVLIKRSQRYFRQQQEQLGAVNGRVEEDFSGQVVIQAFNRGERAVESFDRENDLLYESAWKSQFLSGLMQPLMSLVGNMGYVGVVVVGAGLAVSGAIQPGDIQAFIQYVKNFTQPITQLATVSNVLQQMAACAERVFEFLEAPEEEETAALDPATGEPAEAVGRAAGAVDFDHVSFGYLPGQQIIHGFSEHVRPGRTVAIVGPTGAGKTTLMKLLLRFYDVDEGSLSVDGHDMRDVARADLRQNFAMVLQDAWLFKGTIRENIRFGRLDATDEEVEAAARYAHCEHFIETLPGGYDFELDEGATNVSQGQRQLLTIARAVLADRPILILDEATSNVDTRTEWRIQRAMDKLMAGRTSFVIAHRLSTIRNADEILVLRDGDVVEKGTHEELLAKGGFYAQLYRSQFEEAA</sequence>
<dbReference type="Proteomes" id="UP001332931">
    <property type="component" value="Unassembled WGS sequence"/>
</dbReference>
<evidence type="ECO:0000256" key="4">
    <source>
        <dbReference type="ARBA" id="ARBA00022840"/>
    </source>
</evidence>
<dbReference type="SMART" id="SM00382">
    <property type="entry name" value="AAA"/>
    <property type="match status" value="1"/>
</dbReference>
<dbReference type="PANTHER" id="PTHR43394:SF1">
    <property type="entry name" value="ATP-BINDING CASSETTE SUB-FAMILY B MEMBER 10, MITOCHONDRIAL"/>
    <property type="match status" value="1"/>
</dbReference>
<dbReference type="InterPro" id="IPR003439">
    <property type="entry name" value="ABC_transporter-like_ATP-bd"/>
</dbReference>
<name>A0ABU7RBS3_9ACTN</name>
<keyword evidence="6 8" id="KW-0472">Membrane</keyword>
<dbReference type="InterPro" id="IPR011527">
    <property type="entry name" value="ABC1_TM_dom"/>
</dbReference>
<evidence type="ECO:0000256" key="1">
    <source>
        <dbReference type="ARBA" id="ARBA00004651"/>
    </source>
</evidence>
<dbReference type="SUPFAM" id="SSF90123">
    <property type="entry name" value="ABC transporter transmembrane region"/>
    <property type="match status" value="1"/>
</dbReference>
<dbReference type="Gene3D" id="3.40.50.300">
    <property type="entry name" value="P-loop containing nucleotide triphosphate hydrolases"/>
    <property type="match status" value="1"/>
</dbReference>
<organism evidence="11 12">
    <name type="scientific">Olsenella absiana</name>
    <dbReference type="NCBI Taxonomy" id="3115222"/>
    <lineage>
        <taxon>Bacteria</taxon>
        <taxon>Bacillati</taxon>
        <taxon>Actinomycetota</taxon>
        <taxon>Coriobacteriia</taxon>
        <taxon>Coriobacteriales</taxon>
        <taxon>Atopobiaceae</taxon>
        <taxon>Olsenella</taxon>
    </lineage>
</organism>
<feature type="transmembrane region" description="Helical" evidence="8">
    <location>
        <begin position="193"/>
        <end position="226"/>
    </location>
</feature>
<dbReference type="Pfam" id="PF00664">
    <property type="entry name" value="ABC_membrane"/>
    <property type="match status" value="1"/>
</dbReference>
<evidence type="ECO:0000259" key="10">
    <source>
        <dbReference type="PROSITE" id="PS50929"/>
    </source>
</evidence>
<dbReference type="InterPro" id="IPR027417">
    <property type="entry name" value="P-loop_NTPase"/>
</dbReference>
<evidence type="ECO:0000256" key="3">
    <source>
        <dbReference type="ARBA" id="ARBA00022741"/>
    </source>
</evidence>
<dbReference type="SUPFAM" id="SSF52540">
    <property type="entry name" value="P-loop containing nucleoside triphosphate hydrolases"/>
    <property type="match status" value="1"/>
</dbReference>
<evidence type="ECO:0000256" key="5">
    <source>
        <dbReference type="ARBA" id="ARBA00022989"/>
    </source>
</evidence>
<evidence type="ECO:0000256" key="7">
    <source>
        <dbReference type="SAM" id="MobiDB-lite"/>
    </source>
</evidence>